<protein>
    <submittedName>
        <fullName evidence="2">DUF4913 domain-containing protein</fullName>
    </submittedName>
</protein>
<feature type="region of interest" description="Disordered" evidence="1">
    <location>
        <begin position="176"/>
        <end position="203"/>
    </location>
</feature>
<gene>
    <name evidence="2" type="ORF">AABD04_20140</name>
</gene>
<organism evidence="2 3">
    <name type="scientific">Rhodococcus navarretei</name>
    <dbReference type="NCBI Taxonomy" id="3128981"/>
    <lineage>
        <taxon>Bacteria</taxon>
        <taxon>Bacillati</taxon>
        <taxon>Actinomycetota</taxon>
        <taxon>Actinomycetes</taxon>
        <taxon>Mycobacteriales</taxon>
        <taxon>Nocardiaceae</taxon>
        <taxon>Rhodococcus</taxon>
    </lineage>
</organism>
<comment type="caution">
    <text evidence="2">The sequence shown here is derived from an EMBL/GenBank/DDBJ whole genome shotgun (WGS) entry which is preliminary data.</text>
</comment>
<feature type="compositionally biased region" description="Acidic residues" evidence="1">
    <location>
        <begin position="1"/>
        <end position="14"/>
    </location>
</feature>
<dbReference type="RefSeq" id="WP_294638009.1">
    <property type="nucleotide sequence ID" value="NZ_JBBPCN010000001.1"/>
</dbReference>
<reference evidence="2 3" key="1">
    <citation type="submission" date="2024-03" db="EMBL/GenBank/DDBJ databases">
        <title>Rhodococcus navarretei sp. nov. and Pseudarthrobacter quantumdoti sp. nov., two new species with the ability to biosynthesize Quantum Dots isolated from soil samples at Union Glacier, Antarctica.</title>
        <authorList>
            <person name="Vargas M."/>
        </authorList>
    </citation>
    <scope>NUCLEOTIDE SEQUENCE [LARGE SCALE GENOMIC DNA]</scope>
    <source>
        <strain evidence="2 3">EXRC-4A-4</strain>
    </source>
</reference>
<keyword evidence="3" id="KW-1185">Reference proteome</keyword>
<dbReference type="EMBL" id="JBBPCN010000001">
    <property type="protein sequence ID" value="MEK8073161.1"/>
    <property type="molecule type" value="Genomic_DNA"/>
</dbReference>
<proteinExistence type="predicted"/>
<dbReference type="InterPro" id="IPR032584">
    <property type="entry name" value="DUF4913"/>
</dbReference>
<dbReference type="Pfam" id="PF16259">
    <property type="entry name" value="DUF4913"/>
    <property type="match status" value="1"/>
</dbReference>
<sequence>MSEDFSFDGLDDTATEAATGSLSEPMQARVQAGVDRRLSAEVDAIAAAQFEELLTPELHHQLAEATRARMEAELDAAIDAASNEPEPLKFGSVEEFVRDHLAVLYRREVEDVPYRCWCPQWWRHAEAVARLEALWRSFEHLRKDPHTGMSVWLRDHADHHMEKLFASDGPFQNCDTRTGHSDRLHALPVDPAPPAMFPDQRQR</sequence>
<evidence type="ECO:0000313" key="2">
    <source>
        <dbReference type="EMBL" id="MEK8073161.1"/>
    </source>
</evidence>
<evidence type="ECO:0000313" key="3">
    <source>
        <dbReference type="Proteomes" id="UP001456513"/>
    </source>
</evidence>
<name>A0ABU9D0M5_9NOCA</name>
<dbReference type="Proteomes" id="UP001456513">
    <property type="component" value="Unassembled WGS sequence"/>
</dbReference>
<feature type="region of interest" description="Disordered" evidence="1">
    <location>
        <begin position="1"/>
        <end position="24"/>
    </location>
</feature>
<accession>A0ABU9D0M5</accession>
<evidence type="ECO:0000256" key="1">
    <source>
        <dbReference type="SAM" id="MobiDB-lite"/>
    </source>
</evidence>